<dbReference type="GO" id="GO:0020037">
    <property type="term" value="F:heme binding"/>
    <property type="evidence" value="ECO:0007669"/>
    <property type="project" value="InterPro"/>
</dbReference>
<dbReference type="InterPro" id="IPR025742">
    <property type="entry name" value="CSTF2_hinge"/>
</dbReference>
<feature type="compositionally biased region" description="Basic and acidic residues" evidence="18">
    <location>
        <begin position="123"/>
        <end position="132"/>
    </location>
</feature>
<evidence type="ECO:0000256" key="4">
    <source>
        <dbReference type="ARBA" id="ARBA00022617"/>
    </source>
</evidence>
<dbReference type="Gene3D" id="1.10.630.10">
    <property type="entry name" value="Cytochrome P450"/>
    <property type="match status" value="1"/>
</dbReference>
<dbReference type="InterPro" id="IPR017972">
    <property type="entry name" value="Cyt_P450_CS"/>
</dbReference>
<dbReference type="InterPro" id="IPR026896">
    <property type="entry name" value="CSTF_C"/>
</dbReference>
<dbReference type="GO" id="GO:0043565">
    <property type="term" value="F:sequence-specific DNA binding"/>
    <property type="evidence" value="ECO:0007669"/>
    <property type="project" value="InterPro"/>
</dbReference>
<keyword evidence="7" id="KW-0694">RNA-binding</keyword>
<feature type="domain" description="WRKY" evidence="19">
    <location>
        <begin position="179"/>
        <end position="244"/>
    </location>
</feature>
<reference evidence="20" key="1">
    <citation type="submission" date="2022-05" db="EMBL/GenBank/DDBJ databases">
        <title>The Musa troglodytarum L. genome provides insights into the mechanism of non-climacteric behaviour and enrichment of carotenoids.</title>
        <authorList>
            <person name="Wang J."/>
        </authorList>
    </citation>
    <scope>NUCLEOTIDE SEQUENCE</scope>
    <source>
        <tissue evidence="20">Leaf</tissue>
    </source>
</reference>
<feature type="compositionally biased region" description="Polar residues" evidence="18">
    <location>
        <begin position="1058"/>
        <end position="1073"/>
    </location>
</feature>
<keyword evidence="11" id="KW-0805">Transcription regulation</keyword>
<evidence type="ECO:0000256" key="1">
    <source>
        <dbReference type="ARBA" id="ARBA00004123"/>
    </source>
</evidence>
<evidence type="ECO:0000259" key="19">
    <source>
        <dbReference type="PROSITE" id="PS50811"/>
    </source>
</evidence>
<gene>
    <name evidence="20" type="ORF">MUK42_13398</name>
</gene>
<dbReference type="GO" id="GO:0003700">
    <property type="term" value="F:DNA-binding transcription factor activity"/>
    <property type="evidence" value="ECO:0007669"/>
    <property type="project" value="InterPro"/>
</dbReference>
<dbReference type="PANTHER" id="PTHR24282">
    <property type="entry name" value="CYTOCHROME P450 FAMILY MEMBER"/>
    <property type="match status" value="1"/>
</dbReference>
<dbReference type="GO" id="GO:0003723">
    <property type="term" value="F:RNA binding"/>
    <property type="evidence" value="ECO:0007669"/>
    <property type="project" value="UniProtKB-KW"/>
</dbReference>
<dbReference type="SUPFAM" id="SSF118290">
    <property type="entry name" value="WRKY DNA-binding domain"/>
    <property type="match status" value="1"/>
</dbReference>
<dbReference type="InterPro" id="IPR002401">
    <property type="entry name" value="Cyt_P450_E_grp-I"/>
</dbReference>
<keyword evidence="4 17" id="KW-0349">Heme</keyword>
<dbReference type="OrthoDB" id="272703at2759"/>
<dbReference type="FunFam" id="2.20.25.80:FF:000003">
    <property type="entry name" value="WRKY transcription factor 57"/>
    <property type="match status" value="1"/>
</dbReference>
<evidence type="ECO:0000256" key="9">
    <source>
        <dbReference type="ARBA" id="ARBA00023002"/>
    </source>
</evidence>
<comment type="cofactor">
    <cofactor evidence="17">
        <name>heme</name>
        <dbReference type="ChEBI" id="CHEBI:30413"/>
    </cofactor>
</comment>
<dbReference type="PANTHER" id="PTHR24282:SF255">
    <property type="entry name" value="CYTOCHROME P450 72A11-RELATED"/>
    <property type="match status" value="1"/>
</dbReference>
<accession>A0A9E7KKD7</accession>
<keyword evidence="21" id="KW-1185">Reference proteome</keyword>
<evidence type="ECO:0000256" key="18">
    <source>
        <dbReference type="SAM" id="MobiDB-lite"/>
    </source>
</evidence>
<dbReference type="InterPro" id="IPR003657">
    <property type="entry name" value="WRKY_dom"/>
</dbReference>
<evidence type="ECO:0000256" key="16">
    <source>
        <dbReference type="ARBA" id="ARBA00023242"/>
    </source>
</evidence>
<keyword evidence="12" id="KW-0503">Monooxygenase</keyword>
<feature type="compositionally biased region" description="Low complexity" evidence="18">
    <location>
        <begin position="1017"/>
        <end position="1032"/>
    </location>
</feature>
<sequence>MAGDQGREHYHFQLHDELSALFSRKPPGGAVDPGPRGFDLQTVSPLPSFTDLLHGPVMDYDSLGRDLGLSCSAPSGVLGSGGTASPELMTDGNDNARGGATPLTPNSSVSSSSTEAAGEEDGERCKKDQLKLEDEEEEEEEQQAKDDDEGGDTSKKVNKTKKKGEKRQSQPRFAFVTKSEVDHLDDGYRWRKYGQKAVKNSPYPRSYYRCTTQKCPVKKRVERSYQDHTIVITTYEGKHNHQSPATARGSTRLIAPLPMMSTSFCQELMMHQIPQLNSSDTQQGNPNPIVFLASLLPSLQQSHFPDCGLLQDISMAMGESVSEDMAWSLAWGVGGLLLLAWALRTLNWAWWTPRRLERALRAQGLNGTPYRFPNGDFKENIRLAKEASSTPMPLTHDIVPRVLPFLRRAIDEYGKICFTWFGPVPRVTIMDPELVREVLSNKFGHFGKPKGSPLGRLFLRGLVSYEGEKWVKHRRIMNPAFHVEKLKRMLPAFCACCSDLMSRWENLVGSEACYELDVWPELQSFTGDVISRTAFGGSCEEGRRIFQLQAEQAELLIQTIQNLYIPGYRFLPTPKKNRLKAADREIRALLRGIIKKREQAMKLGKASNDDLLGLLMESNLEYYQEHGNKNAGITPEDVIDECKLFYFAGQETTSVLLTWTMIVLSMHPSWQVRARQEVLQVFGERKPDFDGLSRLKNVTMILYEVLRLYPPAVFLQRQTYKTMKLGDVIYPPGVTLLMPIIFIHHDLNYWGKDANEFNPERFAEGISKASKDHVAFFPFGGGPRICIGQNFALLEAKMGLSMILQRFSFELSPSYAHSPHTVITLHPQHGAQIMLRFPLLPSPNLLPAQPPSPRERPTTRRPQCRAGEQRSVCGRSIELKLEERRRMAAQQPQQQQQVANSFTSQFAVMSKAQLYDILSQMKALIEQNQQEARQILIDNPLLTRALFQAQIMLGMVQSPKVMSNTQQALQQPQPAQVGQPQIVHSLQTVPAKVGEQSEPGSSQSLLSARQQHPTQPSISLPLASGSSQSLLSARQQRPTQPSISLSLASGSSQSLLSARQQHPTQPSPLSEPQTKGFLNLQVPSVTPIQSSQIQNISQPNPAAPHYSNLPSHLPMISVHPQQTLQNPGLFNQLLQPPFPLQPRQVTMQPFAIQFHPQMPHSLGLQPSSASQQLLSQPLFHVGSSHMGTDYGTQVSTSMQKDRGAPWVLGSSEITTVGTQLPGLPPMISGQIATGAGGQPPRPPPLTPEMEKALLQQVMGLTPEQINLLPPEQRNQVLQLREMLK</sequence>
<evidence type="ECO:0000256" key="8">
    <source>
        <dbReference type="ARBA" id="ARBA00022989"/>
    </source>
</evidence>
<dbReference type="Gene3D" id="2.20.25.80">
    <property type="entry name" value="WRKY domain"/>
    <property type="match status" value="1"/>
</dbReference>
<keyword evidence="16" id="KW-0539">Nucleus</keyword>
<feature type="compositionally biased region" description="Polar residues" evidence="18">
    <location>
        <begin position="998"/>
        <end position="1016"/>
    </location>
</feature>
<keyword evidence="13" id="KW-0238">DNA-binding</keyword>
<keyword evidence="9" id="KW-0560">Oxidoreductase</keyword>
<evidence type="ECO:0000256" key="5">
    <source>
        <dbReference type="ARBA" id="ARBA00022692"/>
    </source>
</evidence>
<dbReference type="EMBL" id="CP097509">
    <property type="protein sequence ID" value="URE18566.1"/>
    <property type="molecule type" value="Genomic_DNA"/>
</dbReference>
<feature type="compositionally biased region" description="Low complexity" evidence="18">
    <location>
        <begin position="1089"/>
        <end position="1100"/>
    </location>
</feature>
<evidence type="ECO:0000256" key="13">
    <source>
        <dbReference type="ARBA" id="ARBA00023125"/>
    </source>
</evidence>
<evidence type="ECO:0000313" key="21">
    <source>
        <dbReference type="Proteomes" id="UP001055439"/>
    </source>
</evidence>
<dbReference type="FunFam" id="1.10.20.70:FF:000001">
    <property type="entry name" value="Cleavage stimulation factor subunit 2"/>
    <property type="match status" value="1"/>
</dbReference>
<dbReference type="GO" id="GO:0004497">
    <property type="term" value="F:monooxygenase activity"/>
    <property type="evidence" value="ECO:0007669"/>
    <property type="project" value="UniProtKB-KW"/>
</dbReference>
<dbReference type="SUPFAM" id="SSF48264">
    <property type="entry name" value="Cytochrome P450"/>
    <property type="match status" value="1"/>
</dbReference>
<evidence type="ECO:0000256" key="14">
    <source>
        <dbReference type="ARBA" id="ARBA00023136"/>
    </source>
</evidence>
<dbReference type="GO" id="GO:0005506">
    <property type="term" value="F:iron ion binding"/>
    <property type="evidence" value="ECO:0007669"/>
    <property type="project" value="InterPro"/>
</dbReference>
<feature type="region of interest" description="Disordered" evidence="18">
    <location>
        <begin position="1089"/>
        <end position="1109"/>
    </location>
</feature>
<proteinExistence type="inferred from homology"/>
<evidence type="ECO:0000256" key="10">
    <source>
        <dbReference type="ARBA" id="ARBA00023004"/>
    </source>
</evidence>
<feature type="region of interest" description="Disordered" evidence="18">
    <location>
        <begin position="60"/>
        <end position="178"/>
    </location>
</feature>
<feature type="binding site" description="axial binding residue" evidence="17">
    <location>
        <position position="786"/>
    </location>
    <ligand>
        <name>heme</name>
        <dbReference type="ChEBI" id="CHEBI:30413"/>
    </ligand>
    <ligandPart>
        <name>Fe</name>
        <dbReference type="ChEBI" id="CHEBI:18248"/>
    </ligandPart>
</feature>
<dbReference type="GO" id="GO:0016020">
    <property type="term" value="C:membrane"/>
    <property type="evidence" value="ECO:0007669"/>
    <property type="project" value="UniProtKB-SubCell"/>
</dbReference>
<evidence type="ECO:0000256" key="3">
    <source>
        <dbReference type="ARBA" id="ARBA00010617"/>
    </source>
</evidence>
<keyword evidence="14" id="KW-0472">Membrane</keyword>
<dbReference type="InterPro" id="IPR001128">
    <property type="entry name" value="Cyt_P450"/>
</dbReference>
<dbReference type="Pfam" id="PF03106">
    <property type="entry name" value="WRKY"/>
    <property type="match status" value="1"/>
</dbReference>
<dbReference type="Pfam" id="PF14304">
    <property type="entry name" value="CSTF_C"/>
    <property type="match status" value="1"/>
</dbReference>
<dbReference type="CDD" id="cd20642">
    <property type="entry name" value="CYP72"/>
    <property type="match status" value="1"/>
</dbReference>
<feature type="region of interest" description="Disordered" evidence="18">
    <location>
        <begin position="991"/>
        <end position="1075"/>
    </location>
</feature>
<keyword evidence="6 17" id="KW-0479">Metal-binding</keyword>
<feature type="compositionally biased region" description="Acidic residues" evidence="18">
    <location>
        <begin position="133"/>
        <end position="151"/>
    </location>
</feature>
<dbReference type="InterPro" id="IPR038192">
    <property type="entry name" value="CSTF_C_sf"/>
</dbReference>
<dbReference type="GO" id="GO:0005634">
    <property type="term" value="C:nucleus"/>
    <property type="evidence" value="ECO:0007669"/>
    <property type="project" value="UniProtKB-SubCell"/>
</dbReference>
<evidence type="ECO:0000256" key="6">
    <source>
        <dbReference type="ARBA" id="ARBA00022723"/>
    </source>
</evidence>
<dbReference type="PROSITE" id="PS00086">
    <property type="entry name" value="CYTOCHROME_P450"/>
    <property type="match status" value="1"/>
</dbReference>
<evidence type="ECO:0000256" key="15">
    <source>
        <dbReference type="ARBA" id="ARBA00023163"/>
    </source>
</evidence>
<feature type="compositionally biased region" description="Low complexity" evidence="18">
    <location>
        <begin position="1042"/>
        <end position="1057"/>
    </location>
</feature>
<evidence type="ECO:0000256" key="7">
    <source>
        <dbReference type="ARBA" id="ARBA00022884"/>
    </source>
</evidence>
<dbReference type="InterPro" id="IPR036576">
    <property type="entry name" value="WRKY_dom_sf"/>
</dbReference>
<keyword evidence="15" id="KW-0804">Transcription</keyword>
<dbReference type="PROSITE" id="PS50811">
    <property type="entry name" value="WRKY"/>
    <property type="match status" value="1"/>
</dbReference>
<dbReference type="GO" id="GO:0031124">
    <property type="term" value="P:mRNA 3'-end processing"/>
    <property type="evidence" value="ECO:0007669"/>
    <property type="project" value="InterPro"/>
</dbReference>
<keyword evidence="5" id="KW-0812">Transmembrane</keyword>
<dbReference type="InterPro" id="IPR050665">
    <property type="entry name" value="Cytochrome_P450_Monooxygen"/>
</dbReference>
<dbReference type="GO" id="GO:0008202">
    <property type="term" value="P:steroid metabolic process"/>
    <property type="evidence" value="ECO:0007669"/>
    <property type="project" value="UniProtKB-ARBA"/>
</dbReference>
<dbReference type="SMART" id="SM00774">
    <property type="entry name" value="WRKY"/>
    <property type="match status" value="1"/>
</dbReference>
<keyword evidence="10 17" id="KW-0408">Iron</keyword>
<evidence type="ECO:0000256" key="12">
    <source>
        <dbReference type="ARBA" id="ARBA00023033"/>
    </source>
</evidence>
<evidence type="ECO:0000256" key="2">
    <source>
        <dbReference type="ARBA" id="ARBA00004167"/>
    </source>
</evidence>
<evidence type="ECO:0000256" key="17">
    <source>
        <dbReference type="PIRSR" id="PIRSR602401-1"/>
    </source>
</evidence>
<feature type="region of interest" description="Disordered" evidence="18">
    <location>
        <begin position="844"/>
        <end position="870"/>
    </location>
</feature>
<dbReference type="Gene3D" id="1.10.20.70">
    <property type="entry name" value="Transcription termination and cleavage factor, C-terminal domain"/>
    <property type="match status" value="1"/>
</dbReference>
<evidence type="ECO:0000256" key="11">
    <source>
        <dbReference type="ARBA" id="ARBA00023015"/>
    </source>
</evidence>
<dbReference type="EMBL" id="CP097509">
    <property type="protein sequence ID" value="URE18575.1"/>
    <property type="molecule type" value="Genomic_DNA"/>
</dbReference>
<dbReference type="PRINTS" id="PR00385">
    <property type="entry name" value="P450"/>
</dbReference>
<organism evidence="20 21">
    <name type="scientific">Musa troglodytarum</name>
    <name type="common">fe'i banana</name>
    <dbReference type="NCBI Taxonomy" id="320322"/>
    <lineage>
        <taxon>Eukaryota</taxon>
        <taxon>Viridiplantae</taxon>
        <taxon>Streptophyta</taxon>
        <taxon>Embryophyta</taxon>
        <taxon>Tracheophyta</taxon>
        <taxon>Spermatophyta</taxon>
        <taxon>Magnoliopsida</taxon>
        <taxon>Liliopsida</taxon>
        <taxon>Zingiberales</taxon>
        <taxon>Musaceae</taxon>
        <taxon>Musa</taxon>
    </lineage>
</organism>
<dbReference type="Pfam" id="PF14327">
    <property type="entry name" value="CSTF2_hinge"/>
    <property type="match status" value="1"/>
</dbReference>
<comment type="similarity">
    <text evidence="3">Belongs to the cytochrome P450 family.</text>
</comment>
<comment type="subcellular location">
    <subcellularLocation>
        <location evidence="2">Membrane</location>
        <topology evidence="2">Single-pass membrane protein</topology>
    </subcellularLocation>
    <subcellularLocation>
        <location evidence="1">Nucleus</location>
    </subcellularLocation>
</comment>
<evidence type="ECO:0000313" key="20">
    <source>
        <dbReference type="EMBL" id="URE18575.1"/>
    </source>
</evidence>
<name>A0A9E7KKD7_9LILI</name>
<feature type="compositionally biased region" description="Basic residues" evidence="18">
    <location>
        <begin position="156"/>
        <end position="165"/>
    </location>
</feature>
<dbReference type="Proteomes" id="UP001055439">
    <property type="component" value="Chromosome 7"/>
</dbReference>
<keyword evidence="8" id="KW-1133">Transmembrane helix</keyword>
<dbReference type="Pfam" id="PF00067">
    <property type="entry name" value="p450"/>
    <property type="match status" value="1"/>
</dbReference>
<dbReference type="FunFam" id="1.10.630.10:FF:000029">
    <property type="entry name" value="Cytochrome P450 734A1"/>
    <property type="match status" value="1"/>
</dbReference>
<protein>
    <submittedName>
        <fullName evidence="20">Superfamily of TFs having WRKY and zinc finger domains</fullName>
    </submittedName>
</protein>
<dbReference type="InterPro" id="IPR036396">
    <property type="entry name" value="Cyt_P450_sf"/>
</dbReference>
<dbReference type="PRINTS" id="PR00463">
    <property type="entry name" value="EP450I"/>
</dbReference>
<dbReference type="GO" id="GO:0016705">
    <property type="term" value="F:oxidoreductase activity, acting on paired donors, with incorporation or reduction of molecular oxygen"/>
    <property type="evidence" value="ECO:0007669"/>
    <property type="project" value="InterPro"/>
</dbReference>